<accession>A0ABQ7KCV6</accession>
<organism evidence="2 3">
    <name type="scientific">Linnemannia gamsii</name>
    <dbReference type="NCBI Taxonomy" id="64522"/>
    <lineage>
        <taxon>Eukaryota</taxon>
        <taxon>Fungi</taxon>
        <taxon>Fungi incertae sedis</taxon>
        <taxon>Mucoromycota</taxon>
        <taxon>Mortierellomycotina</taxon>
        <taxon>Mortierellomycetes</taxon>
        <taxon>Mortierellales</taxon>
        <taxon>Mortierellaceae</taxon>
        <taxon>Linnemannia</taxon>
    </lineage>
</organism>
<feature type="compositionally biased region" description="Acidic residues" evidence="1">
    <location>
        <begin position="118"/>
        <end position="136"/>
    </location>
</feature>
<feature type="compositionally biased region" description="Acidic residues" evidence="1">
    <location>
        <begin position="148"/>
        <end position="157"/>
    </location>
</feature>
<reference evidence="2 3" key="1">
    <citation type="journal article" date="2020" name="Fungal Divers.">
        <title>Resolving the Mortierellaceae phylogeny through synthesis of multi-gene phylogenetics and phylogenomics.</title>
        <authorList>
            <person name="Vandepol N."/>
            <person name="Liber J."/>
            <person name="Desiro A."/>
            <person name="Na H."/>
            <person name="Kennedy M."/>
            <person name="Barry K."/>
            <person name="Grigoriev I.V."/>
            <person name="Miller A.N."/>
            <person name="O'Donnell K."/>
            <person name="Stajich J.E."/>
            <person name="Bonito G."/>
        </authorList>
    </citation>
    <scope>NUCLEOTIDE SEQUENCE [LARGE SCALE GENOMIC DNA]</scope>
    <source>
        <strain evidence="2 3">AD045</strain>
    </source>
</reference>
<name>A0ABQ7KCV6_9FUNG</name>
<dbReference type="Proteomes" id="UP001194696">
    <property type="component" value="Unassembled WGS sequence"/>
</dbReference>
<proteinExistence type="predicted"/>
<sequence>MTRFLKWLLDPVNQKLIKEAGTPAGLMKKDLYQEAADLVNTESTNRTDKARKPWTAANAKYNIRSSESKYRMAKARLNETGTGDNDQKQLLKEVRKICPQLNPSCMIHTTTIPGEATESYDDNEKDEESGESEGDEGGGVGDMGVDGEVSDEDEGCGDDMRELEPPQCPR</sequence>
<gene>
    <name evidence="2" type="ORF">BGZ96_000444</name>
</gene>
<dbReference type="EMBL" id="JAAAIM010000106">
    <property type="protein sequence ID" value="KAG0294778.1"/>
    <property type="molecule type" value="Genomic_DNA"/>
</dbReference>
<comment type="caution">
    <text evidence="2">The sequence shown here is derived from an EMBL/GenBank/DDBJ whole genome shotgun (WGS) entry which is preliminary data.</text>
</comment>
<protein>
    <submittedName>
        <fullName evidence="2">Uncharacterized protein</fullName>
    </submittedName>
</protein>
<keyword evidence="3" id="KW-1185">Reference proteome</keyword>
<evidence type="ECO:0000313" key="2">
    <source>
        <dbReference type="EMBL" id="KAG0294778.1"/>
    </source>
</evidence>
<evidence type="ECO:0000313" key="3">
    <source>
        <dbReference type="Proteomes" id="UP001194696"/>
    </source>
</evidence>
<feature type="region of interest" description="Disordered" evidence="1">
    <location>
        <begin position="108"/>
        <end position="170"/>
    </location>
</feature>
<evidence type="ECO:0000256" key="1">
    <source>
        <dbReference type="SAM" id="MobiDB-lite"/>
    </source>
</evidence>